<organism evidence="2 3">
    <name type="scientific">Reticulibacter mediterranei</name>
    <dbReference type="NCBI Taxonomy" id="2778369"/>
    <lineage>
        <taxon>Bacteria</taxon>
        <taxon>Bacillati</taxon>
        <taxon>Chloroflexota</taxon>
        <taxon>Ktedonobacteria</taxon>
        <taxon>Ktedonobacterales</taxon>
        <taxon>Reticulibacteraceae</taxon>
        <taxon>Reticulibacter</taxon>
    </lineage>
</organism>
<feature type="region of interest" description="Disordered" evidence="1">
    <location>
        <begin position="1"/>
        <end position="45"/>
    </location>
</feature>
<dbReference type="Proteomes" id="UP000597444">
    <property type="component" value="Unassembled WGS sequence"/>
</dbReference>
<evidence type="ECO:0000313" key="3">
    <source>
        <dbReference type="Proteomes" id="UP000597444"/>
    </source>
</evidence>
<dbReference type="InterPro" id="IPR017853">
    <property type="entry name" value="GH"/>
</dbReference>
<comment type="caution">
    <text evidence="2">The sequence shown here is derived from an EMBL/GenBank/DDBJ whole genome shotgun (WGS) entry which is preliminary data.</text>
</comment>
<dbReference type="SUPFAM" id="SSF51445">
    <property type="entry name" value="(Trans)glycosidases"/>
    <property type="match status" value="1"/>
</dbReference>
<sequence>MAQPTSIIVAPKPDSNSDLVLPPQPQGSPTPSPTPKPTTIQANAGTSPLIFGTNLGLFNSGDQFISSTETQNLMQQMHIKIVRVPTRQSNSDAVNLAAAQAIKKIGAVAIVSLRGAQNPSVTQVMTDNTRMINVMNQVFGNSTVYYEFGNEDDLNGVNVTEYTDRWNALVPQLKKLALNGVFIGPVNYQYSPNYLTTFLKNANPRPDAVSWHEYTCSYKWDAARCMSGIDNWTKHINGVRQVMQTTLGTELPMMITEWNYAPDQLIQSNGMGFADGKLTNQTFMSQWTSKALQTLIDNHIFASMQYSATNTAIPMVSSGNTITQQGAIFQSTYEQAIGNS</sequence>
<evidence type="ECO:0000256" key="1">
    <source>
        <dbReference type="SAM" id="MobiDB-lite"/>
    </source>
</evidence>
<reference evidence="2" key="1">
    <citation type="submission" date="2020-10" db="EMBL/GenBank/DDBJ databases">
        <title>Taxonomic study of unclassified bacteria belonging to the class Ktedonobacteria.</title>
        <authorList>
            <person name="Yabe S."/>
            <person name="Wang C.M."/>
            <person name="Zheng Y."/>
            <person name="Sakai Y."/>
            <person name="Cavaletti L."/>
            <person name="Monciardini P."/>
            <person name="Donadio S."/>
        </authorList>
    </citation>
    <scope>NUCLEOTIDE SEQUENCE</scope>
    <source>
        <strain evidence="2">ID150040</strain>
    </source>
</reference>
<dbReference type="AlphaFoldDB" id="A0A8J3IKZ1"/>
<proteinExistence type="predicted"/>
<gene>
    <name evidence="2" type="ORF">KSF_027030</name>
</gene>
<evidence type="ECO:0008006" key="4">
    <source>
        <dbReference type="Google" id="ProtNLM"/>
    </source>
</evidence>
<name>A0A8J3IKZ1_9CHLR</name>
<keyword evidence="3" id="KW-1185">Reference proteome</keyword>
<dbReference type="EMBL" id="BNJK01000001">
    <property type="protein sequence ID" value="GHO92655.1"/>
    <property type="molecule type" value="Genomic_DNA"/>
</dbReference>
<accession>A0A8J3IKZ1</accession>
<protein>
    <recommendedName>
        <fullName evidence="4">Asl1-like glycosyl hydrolase catalytic domain-containing protein</fullName>
    </recommendedName>
</protein>
<feature type="compositionally biased region" description="Pro residues" evidence="1">
    <location>
        <begin position="22"/>
        <end position="36"/>
    </location>
</feature>
<evidence type="ECO:0000313" key="2">
    <source>
        <dbReference type="EMBL" id="GHO92655.1"/>
    </source>
</evidence>
<dbReference type="Gene3D" id="3.20.20.80">
    <property type="entry name" value="Glycosidases"/>
    <property type="match status" value="1"/>
</dbReference>